<name>A0A9N9JYF2_9GLOM</name>
<accession>A0A9N9JYF2</accession>
<keyword evidence="2" id="KW-1185">Reference proteome</keyword>
<gene>
    <name evidence="1" type="ORF">CPELLU_LOCUS17483</name>
</gene>
<dbReference type="EMBL" id="CAJVQA010029889">
    <property type="protein sequence ID" value="CAG8797983.1"/>
    <property type="molecule type" value="Genomic_DNA"/>
</dbReference>
<sequence>MNLYKLPLINTVGVSNIRNAKALNTFQIIIAWVANEQEHTYNWFLNILKETIYNTFACSPEVFISNSNQVLRKAANNIFSVAKKMKVAYSEKINKVKEAFNEIKQAVAKKPILLLIIHPHWYLKHDLVSQLSSSLLSSDLVINKALYKLENKYKNLNNCESKATLLYKIEALAIEKNI</sequence>
<comment type="caution">
    <text evidence="1">The sequence shown here is derived from an EMBL/GenBank/DDBJ whole genome shotgun (WGS) entry which is preliminary data.</text>
</comment>
<dbReference type="OrthoDB" id="2289420at2759"/>
<dbReference type="AlphaFoldDB" id="A0A9N9JYF2"/>
<feature type="non-terminal residue" evidence="1">
    <location>
        <position position="1"/>
    </location>
</feature>
<organism evidence="1 2">
    <name type="scientific">Cetraspora pellucida</name>
    <dbReference type="NCBI Taxonomy" id="1433469"/>
    <lineage>
        <taxon>Eukaryota</taxon>
        <taxon>Fungi</taxon>
        <taxon>Fungi incertae sedis</taxon>
        <taxon>Mucoromycota</taxon>
        <taxon>Glomeromycotina</taxon>
        <taxon>Glomeromycetes</taxon>
        <taxon>Diversisporales</taxon>
        <taxon>Gigasporaceae</taxon>
        <taxon>Cetraspora</taxon>
    </lineage>
</organism>
<dbReference type="Proteomes" id="UP000789759">
    <property type="component" value="Unassembled WGS sequence"/>
</dbReference>
<protein>
    <submittedName>
        <fullName evidence="1">24617_t:CDS:1</fullName>
    </submittedName>
</protein>
<proteinExistence type="predicted"/>
<evidence type="ECO:0000313" key="1">
    <source>
        <dbReference type="EMBL" id="CAG8797983.1"/>
    </source>
</evidence>
<reference evidence="1" key="1">
    <citation type="submission" date="2021-06" db="EMBL/GenBank/DDBJ databases">
        <authorList>
            <person name="Kallberg Y."/>
            <person name="Tangrot J."/>
            <person name="Rosling A."/>
        </authorList>
    </citation>
    <scope>NUCLEOTIDE SEQUENCE</scope>
    <source>
        <strain evidence="1">FL966</strain>
    </source>
</reference>
<evidence type="ECO:0000313" key="2">
    <source>
        <dbReference type="Proteomes" id="UP000789759"/>
    </source>
</evidence>